<dbReference type="PRINTS" id="PR00410">
    <property type="entry name" value="PHEHYDRXLASE"/>
</dbReference>
<dbReference type="CDD" id="cd00207">
    <property type="entry name" value="fer2"/>
    <property type="match status" value="1"/>
</dbReference>
<dbReference type="GO" id="GO:0016491">
    <property type="term" value="F:oxidoreductase activity"/>
    <property type="evidence" value="ECO:0007669"/>
    <property type="project" value="InterPro"/>
</dbReference>
<dbReference type="Gene3D" id="3.40.50.80">
    <property type="entry name" value="Nucleotide-binding domain of ferredoxin-NADP reductase (FNR) module"/>
    <property type="match status" value="1"/>
</dbReference>
<dbReference type="SUPFAM" id="SSF52343">
    <property type="entry name" value="Ferredoxin reductase-like, C-terminal NADP-linked domain"/>
    <property type="match status" value="1"/>
</dbReference>
<dbReference type="InterPro" id="IPR017927">
    <property type="entry name" value="FAD-bd_FR_type"/>
</dbReference>
<organism evidence="3 4">
    <name type="scientific">Mucilaginibacter galii</name>
    <dbReference type="NCBI Taxonomy" id="2005073"/>
    <lineage>
        <taxon>Bacteria</taxon>
        <taxon>Pseudomonadati</taxon>
        <taxon>Bacteroidota</taxon>
        <taxon>Sphingobacteriia</taxon>
        <taxon>Sphingobacteriales</taxon>
        <taxon>Sphingobacteriaceae</taxon>
        <taxon>Mucilaginibacter</taxon>
    </lineage>
</organism>
<gene>
    <name evidence="3" type="primary">paaE</name>
    <name evidence="3" type="ORF">GCM10011425_11210</name>
</gene>
<dbReference type="InterPro" id="IPR001041">
    <property type="entry name" value="2Fe-2S_ferredoxin-type"/>
</dbReference>
<dbReference type="PROSITE" id="PS51384">
    <property type="entry name" value="FAD_FR"/>
    <property type="match status" value="1"/>
</dbReference>
<evidence type="ECO:0000259" key="1">
    <source>
        <dbReference type="PROSITE" id="PS51085"/>
    </source>
</evidence>
<reference evidence="3" key="1">
    <citation type="journal article" date="2014" name="Int. J. Syst. Evol. Microbiol.">
        <title>Complete genome sequence of Corynebacterium casei LMG S-19264T (=DSM 44701T), isolated from a smear-ripened cheese.</title>
        <authorList>
            <consortium name="US DOE Joint Genome Institute (JGI-PGF)"/>
            <person name="Walter F."/>
            <person name="Albersmeier A."/>
            <person name="Kalinowski J."/>
            <person name="Ruckert C."/>
        </authorList>
    </citation>
    <scope>NUCLEOTIDE SEQUENCE</scope>
    <source>
        <strain evidence="3">CCM 8711</strain>
    </source>
</reference>
<dbReference type="RefSeq" id="WP_188414628.1">
    <property type="nucleotide sequence ID" value="NZ_BMDO01000002.1"/>
</dbReference>
<dbReference type="SUPFAM" id="SSF54292">
    <property type="entry name" value="2Fe-2S ferredoxin-like"/>
    <property type="match status" value="1"/>
</dbReference>
<dbReference type="Pfam" id="PF00111">
    <property type="entry name" value="Fer2"/>
    <property type="match status" value="1"/>
</dbReference>
<dbReference type="InterPro" id="IPR012675">
    <property type="entry name" value="Beta-grasp_dom_sf"/>
</dbReference>
<dbReference type="PRINTS" id="PR00371">
    <property type="entry name" value="FPNCR"/>
</dbReference>
<dbReference type="AlphaFoldDB" id="A0A917N0X7"/>
<evidence type="ECO:0000313" key="4">
    <source>
        <dbReference type="Proteomes" id="UP000662074"/>
    </source>
</evidence>
<dbReference type="InterPro" id="IPR008333">
    <property type="entry name" value="Cbr1-like_FAD-bd_dom"/>
</dbReference>
<sequence>MLQLRVEAIEKENADTSTFYLKEVNGNKIAYQAGQFITLVINHHGEEIRRSYSLSSSPQEALLAVTIKRIPNGEITRYLHAYTKIGDVWNAVEPAGRFTPPQLSNDTTLFYFAAGSGIVPIYAHLKYLLRQQSSLKITLFYSNLNSQAIIFKQQLDELANAYPQQLNIVHLLSSEARRLNNIMAEKLVREYARAYLQQAQFYICGPFTYMRMVQLTLLYMGMESSQIHKENFVLETVPVSTTVTNFAPQKLRIFYQQEWHDIVVGENQTILQAALQNQLHIPYSCGSGVCAACAVKCTNGNVTIVKNEVLTDAELKQGWVLTCTGYAVSDDVVLDFG</sequence>
<dbReference type="InterPro" id="IPR001433">
    <property type="entry name" value="OxRdtase_FAD/NAD-bd"/>
</dbReference>
<dbReference type="Pfam" id="PF00175">
    <property type="entry name" value="NAD_binding_1"/>
    <property type="match status" value="1"/>
</dbReference>
<dbReference type="GO" id="GO:0051537">
    <property type="term" value="F:2 iron, 2 sulfur cluster binding"/>
    <property type="evidence" value="ECO:0007669"/>
    <property type="project" value="InterPro"/>
</dbReference>
<dbReference type="InterPro" id="IPR050415">
    <property type="entry name" value="MRET"/>
</dbReference>
<feature type="domain" description="2Fe-2S ferredoxin-type" evidence="1">
    <location>
        <begin position="249"/>
        <end position="337"/>
    </location>
</feature>
<dbReference type="SUPFAM" id="SSF63380">
    <property type="entry name" value="Riboflavin synthase domain-like"/>
    <property type="match status" value="1"/>
</dbReference>
<dbReference type="PROSITE" id="PS00197">
    <property type="entry name" value="2FE2S_FER_1"/>
    <property type="match status" value="1"/>
</dbReference>
<dbReference type="InterPro" id="IPR036010">
    <property type="entry name" value="2Fe-2S_ferredoxin-like_sf"/>
</dbReference>
<accession>A0A917N0X7</accession>
<dbReference type="EMBL" id="BMDO01000002">
    <property type="protein sequence ID" value="GGI49909.1"/>
    <property type="molecule type" value="Genomic_DNA"/>
</dbReference>
<dbReference type="InterPro" id="IPR001709">
    <property type="entry name" value="Flavoprot_Pyr_Nucl_cyt_Rdtase"/>
</dbReference>
<dbReference type="Pfam" id="PF00970">
    <property type="entry name" value="FAD_binding_6"/>
    <property type="match status" value="1"/>
</dbReference>
<reference evidence="3" key="2">
    <citation type="submission" date="2020-09" db="EMBL/GenBank/DDBJ databases">
        <authorList>
            <person name="Sun Q."/>
            <person name="Sedlacek I."/>
        </authorList>
    </citation>
    <scope>NUCLEOTIDE SEQUENCE</scope>
    <source>
        <strain evidence="3">CCM 8711</strain>
    </source>
</reference>
<dbReference type="PANTHER" id="PTHR47354">
    <property type="entry name" value="NADH OXIDOREDUCTASE HCR"/>
    <property type="match status" value="1"/>
</dbReference>
<dbReference type="PANTHER" id="PTHR47354:SF5">
    <property type="entry name" value="PROTEIN RFBI"/>
    <property type="match status" value="1"/>
</dbReference>
<name>A0A917N0X7_9SPHI</name>
<dbReference type="Proteomes" id="UP000662074">
    <property type="component" value="Unassembled WGS sequence"/>
</dbReference>
<dbReference type="PROSITE" id="PS51085">
    <property type="entry name" value="2FE2S_FER_2"/>
    <property type="match status" value="1"/>
</dbReference>
<proteinExistence type="predicted"/>
<protein>
    <submittedName>
        <fullName evidence="3">Phenylacetic acid degradation protein</fullName>
    </submittedName>
</protein>
<dbReference type="InterPro" id="IPR006058">
    <property type="entry name" value="2Fe2S_fd_BS"/>
</dbReference>
<dbReference type="Gene3D" id="3.10.20.30">
    <property type="match status" value="1"/>
</dbReference>
<comment type="caution">
    <text evidence="3">The sequence shown here is derived from an EMBL/GenBank/DDBJ whole genome shotgun (WGS) entry which is preliminary data.</text>
</comment>
<dbReference type="Gene3D" id="2.40.30.10">
    <property type="entry name" value="Translation factors"/>
    <property type="match status" value="1"/>
</dbReference>
<keyword evidence="4" id="KW-1185">Reference proteome</keyword>
<dbReference type="InterPro" id="IPR039261">
    <property type="entry name" value="FNR_nucleotide-bd"/>
</dbReference>
<feature type="domain" description="FAD-binding FR-type" evidence="2">
    <location>
        <begin position="1"/>
        <end position="101"/>
    </location>
</feature>
<dbReference type="InterPro" id="IPR017938">
    <property type="entry name" value="Riboflavin_synthase-like_b-brl"/>
</dbReference>
<dbReference type="CDD" id="cd06214">
    <property type="entry name" value="PA_degradation_oxidoreductase_like"/>
    <property type="match status" value="1"/>
</dbReference>
<evidence type="ECO:0000313" key="3">
    <source>
        <dbReference type="EMBL" id="GGI49909.1"/>
    </source>
</evidence>
<evidence type="ECO:0000259" key="2">
    <source>
        <dbReference type="PROSITE" id="PS51384"/>
    </source>
</evidence>